<evidence type="ECO:0000256" key="5">
    <source>
        <dbReference type="ARBA" id="ARBA00022692"/>
    </source>
</evidence>
<comment type="similarity">
    <text evidence="3 14">Belongs to the TIM50 family.</text>
</comment>
<evidence type="ECO:0000256" key="7">
    <source>
        <dbReference type="ARBA" id="ARBA00022927"/>
    </source>
</evidence>
<evidence type="ECO:0000256" key="14">
    <source>
        <dbReference type="RuleBase" id="RU365079"/>
    </source>
</evidence>
<evidence type="ECO:0000256" key="6">
    <source>
        <dbReference type="ARBA" id="ARBA00022792"/>
    </source>
</evidence>
<evidence type="ECO:0000313" key="16">
    <source>
        <dbReference type="EMBL" id="EDW73643.2"/>
    </source>
</evidence>
<reference evidence="16 17" key="1">
    <citation type="journal article" date="2007" name="Nature">
        <title>Evolution of genes and genomes on the Drosophila phylogeny.</title>
        <authorList>
            <consortium name="Drosophila 12 Genomes Consortium"/>
            <person name="Clark A.G."/>
            <person name="Eisen M.B."/>
            <person name="Smith D.R."/>
            <person name="Bergman C.M."/>
            <person name="Oliver B."/>
            <person name="Markow T.A."/>
            <person name="Kaufman T.C."/>
            <person name="Kellis M."/>
            <person name="Gelbart W."/>
            <person name="Iyer V.N."/>
            <person name="Pollard D.A."/>
            <person name="Sackton T.B."/>
            <person name="Larracuente A.M."/>
            <person name="Singh N.D."/>
            <person name="Abad J.P."/>
            <person name="Abt D.N."/>
            <person name="Adryan B."/>
            <person name="Aguade M."/>
            <person name="Akashi H."/>
            <person name="Anderson W.W."/>
            <person name="Aquadro C.F."/>
            <person name="Ardell D.H."/>
            <person name="Arguello R."/>
            <person name="Artieri C.G."/>
            <person name="Barbash D.A."/>
            <person name="Barker D."/>
            <person name="Barsanti P."/>
            <person name="Batterham P."/>
            <person name="Batzoglou S."/>
            <person name="Begun D."/>
            <person name="Bhutkar A."/>
            <person name="Blanco E."/>
            <person name="Bosak S.A."/>
            <person name="Bradley R.K."/>
            <person name="Brand A.D."/>
            <person name="Brent M.R."/>
            <person name="Brooks A.N."/>
            <person name="Brown R.H."/>
            <person name="Butlin R.K."/>
            <person name="Caggese C."/>
            <person name="Calvi B.R."/>
            <person name="Bernardo de Carvalho A."/>
            <person name="Caspi A."/>
            <person name="Castrezana S."/>
            <person name="Celniker S.E."/>
            <person name="Chang J.L."/>
            <person name="Chapple C."/>
            <person name="Chatterji S."/>
            <person name="Chinwalla A."/>
            <person name="Civetta A."/>
            <person name="Clifton S.W."/>
            <person name="Comeron J.M."/>
            <person name="Costello J.C."/>
            <person name="Coyne J.A."/>
            <person name="Daub J."/>
            <person name="David R.G."/>
            <person name="Delcher A.L."/>
            <person name="Delehaunty K."/>
            <person name="Do C.B."/>
            <person name="Ebling H."/>
            <person name="Edwards K."/>
            <person name="Eickbush T."/>
            <person name="Evans J.D."/>
            <person name="Filipski A."/>
            <person name="Findeiss S."/>
            <person name="Freyhult E."/>
            <person name="Fulton L."/>
            <person name="Fulton R."/>
            <person name="Garcia A.C."/>
            <person name="Gardiner A."/>
            <person name="Garfield D.A."/>
            <person name="Garvin B.E."/>
            <person name="Gibson G."/>
            <person name="Gilbert D."/>
            <person name="Gnerre S."/>
            <person name="Godfrey J."/>
            <person name="Good R."/>
            <person name="Gotea V."/>
            <person name="Gravely B."/>
            <person name="Greenberg A.J."/>
            <person name="Griffiths-Jones S."/>
            <person name="Gross S."/>
            <person name="Guigo R."/>
            <person name="Gustafson E.A."/>
            <person name="Haerty W."/>
            <person name="Hahn M.W."/>
            <person name="Halligan D.L."/>
            <person name="Halpern A.L."/>
            <person name="Halter G.M."/>
            <person name="Han M.V."/>
            <person name="Heger A."/>
            <person name="Hillier L."/>
            <person name="Hinrichs A.S."/>
            <person name="Holmes I."/>
            <person name="Hoskins R.A."/>
            <person name="Hubisz M.J."/>
            <person name="Hultmark D."/>
            <person name="Huntley M.A."/>
            <person name="Jaffe D.B."/>
            <person name="Jagadeeshan S."/>
            <person name="Jeck W.R."/>
            <person name="Johnson J."/>
            <person name="Jones C.D."/>
            <person name="Jordan W.C."/>
            <person name="Karpen G.H."/>
            <person name="Kataoka E."/>
            <person name="Keightley P.D."/>
            <person name="Kheradpour P."/>
            <person name="Kirkness E.F."/>
            <person name="Koerich L.B."/>
            <person name="Kristiansen K."/>
            <person name="Kudrna D."/>
            <person name="Kulathinal R.J."/>
            <person name="Kumar S."/>
            <person name="Kwok R."/>
            <person name="Lander E."/>
            <person name="Langley C.H."/>
            <person name="Lapoint R."/>
            <person name="Lazzaro B.P."/>
            <person name="Lee S.J."/>
            <person name="Levesque L."/>
            <person name="Li R."/>
            <person name="Lin C.F."/>
            <person name="Lin M.F."/>
            <person name="Lindblad-Toh K."/>
            <person name="Llopart A."/>
            <person name="Long M."/>
            <person name="Low L."/>
            <person name="Lozovsky E."/>
            <person name="Lu J."/>
            <person name="Luo M."/>
            <person name="Machado C.A."/>
            <person name="Makalowski W."/>
            <person name="Marzo M."/>
            <person name="Matsuda M."/>
            <person name="Matzkin L."/>
            <person name="McAllister B."/>
            <person name="McBride C.S."/>
            <person name="McKernan B."/>
            <person name="McKernan K."/>
            <person name="Mendez-Lago M."/>
            <person name="Minx P."/>
            <person name="Mollenhauer M.U."/>
            <person name="Montooth K."/>
            <person name="Mount S.M."/>
            <person name="Mu X."/>
            <person name="Myers E."/>
            <person name="Negre B."/>
            <person name="Newfeld S."/>
            <person name="Nielsen R."/>
            <person name="Noor M.A."/>
            <person name="O'Grady P."/>
            <person name="Pachter L."/>
            <person name="Papaceit M."/>
            <person name="Parisi M.J."/>
            <person name="Parisi M."/>
            <person name="Parts L."/>
            <person name="Pedersen J.S."/>
            <person name="Pesole G."/>
            <person name="Phillippy A.M."/>
            <person name="Ponting C.P."/>
            <person name="Pop M."/>
            <person name="Porcelli D."/>
            <person name="Powell J.R."/>
            <person name="Prohaska S."/>
            <person name="Pruitt K."/>
            <person name="Puig M."/>
            <person name="Quesneville H."/>
            <person name="Ram K.R."/>
            <person name="Rand D."/>
            <person name="Rasmussen M.D."/>
            <person name="Reed L.K."/>
            <person name="Reenan R."/>
            <person name="Reily A."/>
            <person name="Remington K.A."/>
            <person name="Rieger T.T."/>
            <person name="Ritchie M.G."/>
            <person name="Robin C."/>
            <person name="Rogers Y.H."/>
            <person name="Rohde C."/>
            <person name="Rozas J."/>
            <person name="Rubenfield M.J."/>
            <person name="Ruiz A."/>
            <person name="Russo S."/>
            <person name="Salzberg S.L."/>
            <person name="Sanchez-Gracia A."/>
            <person name="Saranga D.J."/>
            <person name="Sato H."/>
            <person name="Schaeffer S.W."/>
            <person name="Schatz M.C."/>
            <person name="Schlenke T."/>
            <person name="Schwartz R."/>
            <person name="Segarra C."/>
            <person name="Singh R.S."/>
            <person name="Sirot L."/>
            <person name="Sirota M."/>
            <person name="Sisneros N.B."/>
            <person name="Smith C.D."/>
            <person name="Smith T.F."/>
            <person name="Spieth J."/>
            <person name="Stage D.E."/>
            <person name="Stark A."/>
            <person name="Stephan W."/>
            <person name="Strausberg R.L."/>
            <person name="Strempel S."/>
            <person name="Sturgill D."/>
            <person name="Sutton G."/>
            <person name="Sutton G.G."/>
            <person name="Tao W."/>
            <person name="Teichmann S."/>
            <person name="Tobari Y.N."/>
            <person name="Tomimura Y."/>
            <person name="Tsolas J.M."/>
            <person name="Valente V.L."/>
            <person name="Venter E."/>
            <person name="Venter J.C."/>
            <person name="Vicario S."/>
            <person name="Vieira F.G."/>
            <person name="Vilella A.J."/>
            <person name="Villasante A."/>
            <person name="Walenz B."/>
            <person name="Wang J."/>
            <person name="Wasserman M."/>
            <person name="Watts T."/>
            <person name="Wilson D."/>
            <person name="Wilson R.K."/>
            <person name="Wing R.A."/>
            <person name="Wolfner M.F."/>
            <person name="Wong A."/>
            <person name="Wong G.K."/>
            <person name="Wu C.I."/>
            <person name="Wu G."/>
            <person name="Yamamoto D."/>
            <person name="Yang H.P."/>
            <person name="Yang S.P."/>
            <person name="Yorke J.A."/>
            <person name="Yoshida K."/>
            <person name="Zdobnov E."/>
            <person name="Zhang P."/>
            <person name="Zhang Y."/>
            <person name="Zimin A.V."/>
            <person name="Baldwin J."/>
            <person name="Abdouelleil A."/>
            <person name="Abdulkadir J."/>
            <person name="Abebe A."/>
            <person name="Abera B."/>
            <person name="Abreu J."/>
            <person name="Acer S.C."/>
            <person name="Aftuck L."/>
            <person name="Alexander A."/>
            <person name="An P."/>
            <person name="Anderson E."/>
            <person name="Anderson S."/>
            <person name="Arachi H."/>
            <person name="Azer M."/>
            <person name="Bachantsang P."/>
            <person name="Barry A."/>
            <person name="Bayul T."/>
            <person name="Berlin A."/>
            <person name="Bessette D."/>
            <person name="Bloom T."/>
            <person name="Blye J."/>
            <person name="Boguslavskiy L."/>
            <person name="Bonnet C."/>
            <person name="Boukhgalter B."/>
            <person name="Bourzgui I."/>
            <person name="Brown A."/>
            <person name="Cahill P."/>
            <person name="Channer S."/>
            <person name="Cheshatsang Y."/>
            <person name="Chuda L."/>
            <person name="Citroen M."/>
            <person name="Collymore A."/>
            <person name="Cooke P."/>
            <person name="Costello M."/>
            <person name="D'Aco K."/>
            <person name="Daza R."/>
            <person name="De Haan G."/>
            <person name="DeGray S."/>
            <person name="DeMaso C."/>
            <person name="Dhargay N."/>
            <person name="Dooley K."/>
            <person name="Dooley E."/>
            <person name="Doricent M."/>
            <person name="Dorje P."/>
            <person name="Dorjee K."/>
            <person name="Dupes A."/>
            <person name="Elong R."/>
            <person name="Falk J."/>
            <person name="Farina A."/>
            <person name="Faro S."/>
            <person name="Ferguson D."/>
            <person name="Fisher S."/>
            <person name="Foley C.D."/>
            <person name="Franke A."/>
            <person name="Friedrich D."/>
            <person name="Gadbois L."/>
            <person name="Gearin G."/>
            <person name="Gearin C.R."/>
            <person name="Giannoukos G."/>
            <person name="Goode T."/>
            <person name="Graham J."/>
            <person name="Grandbois E."/>
            <person name="Grewal S."/>
            <person name="Gyaltsen K."/>
            <person name="Hafez N."/>
            <person name="Hagos B."/>
            <person name="Hall J."/>
            <person name="Henson C."/>
            <person name="Hollinger A."/>
            <person name="Honan T."/>
            <person name="Huard M.D."/>
            <person name="Hughes L."/>
            <person name="Hurhula B."/>
            <person name="Husby M.E."/>
            <person name="Kamat A."/>
            <person name="Kanga B."/>
            <person name="Kashin S."/>
            <person name="Khazanovich D."/>
            <person name="Kisner P."/>
            <person name="Lance K."/>
            <person name="Lara M."/>
            <person name="Lee W."/>
            <person name="Lennon N."/>
            <person name="Letendre F."/>
            <person name="LeVine R."/>
            <person name="Lipovsky A."/>
            <person name="Liu X."/>
            <person name="Liu J."/>
            <person name="Liu S."/>
            <person name="Lokyitsang T."/>
            <person name="Lokyitsang Y."/>
            <person name="Lubonja R."/>
            <person name="Lui A."/>
            <person name="MacDonald P."/>
            <person name="Magnisalis V."/>
            <person name="Maru K."/>
            <person name="Matthews C."/>
            <person name="McCusker W."/>
            <person name="McDonough S."/>
            <person name="Mehta T."/>
            <person name="Meldrim J."/>
            <person name="Meneus L."/>
            <person name="Mihai O."/>
            <person name="Mihalev A."/>
            <person name="Mihova T."/>
            <person name="Mittelman R."/>
            <person name="Mlenga V."/>
            <person name="Montmayeur A."/>
            <person name="Mulrain L."/>
            <person name="Navidi A."/>
            <person name="Naylor J."/>
            <person name="Negash T."/>
            <person name="Nguyen T."/>
            <person name="Nguyen N."/>
            <person name="Nicol R."/>
            <person name="Norbu C."/>
            <person name="Norbu N."/>
            <person name="Novod N."/>
            <person name="O'Neill B."/>
            <person name="Osman S."/>
            <person name="Markiewicz E."/>
            <person name="Oyono O.L."/>
            <person name="Patti C."/>
            <person name="Phunkhang P."/>
            <person name="Pierre F."/>
            <person name="Priest M."/>
            <person name="Raghuraman S."/>
            <person name="Rege F."/>
            <person name="Reyes R."/>
            <person name="Rise C."/>
            <person name="Rogov P."/>
            <person name="Ross K."/>
            <person name="Ryan E."/>
            <person name="Settipalli S."/>
            <person name="Shea T."/>
            <person name="Sherpa N."/>
            <person name="Shi L."/>
            <person name="Shih D."/>
            <person name="Sparrow T."/>
            <person name="Spaulding J."/>
            <person name="Stalker J."/>
            <person name="Stange-Thomann N."/>
            <person name="Stavropoulos S."/>
            <person name="Stone C."/>
            <person name="Strader C."/>
            <person name="Tesfaye S."/>
            <person name="Thomson T."/>
            <person name="Thoulutsang Y."/>
            <person name="Thoulutsang D."/>
            <person name="Topham K."/>
            <person name="Topping I."/>
            <person name="Tsamla T."/>
            <person name="Vassiliev H."/>
            <person name="Vo A."/>
            <person name="Wangchuk T."/>
            <person name="Wangdi T."/>
            <person name="Weiand M."/>
            <person name="Wilkinson J."/>
            <person name="Wilson A."/>
            <person name="Yadav S."/>
            <person name="Young G."/>
            <person name="Yu Q."/>
            <person name="Zembek L."/>
            <person name="Zhong D."/>
            <person name="Zimmer A."/>
            <person name="Zwirko Z."/>
            <person name="Jaffe D.B."/>
            <person name="Alvarez P."/>
            <person name="Brockman W."/>
            <person name="Butler J."/>
            <person name="Chin C."/>
            <person name="Gnerre S."/>
            <person name="Grabherr M."/>
            <person name="Kleber M."/>
            <person name="Mauceli E."/>
            <person name="MacCallum I."/>
        </authorList>
    </citation>
    <scope>NUCLEOTIDE SEQUENCE [LARGE SCALE GENOMIC DNA]</scope>
    <source>
        <strain evidence="17">Tucson 14030-0811.24</strain>
    </source>
</reference>
<evidence type="ECO:0000256" key="11">
    <source>
        <dbReference type="ARBA" id="ARBA00023128"/>
    </source>
</evidence>
<keyword evidence="6" id="KW-0999">Mitochondrion inner membrane</keyword>
<evidence type="ECO:0000256" key="3">
    <source>
        <dbReference type="ARBA" id="ARBA00006344"/>
    </source>
</evidence>
<dbReference type="GO" id="GO:0016787">
    <property type="term" value="F:hydrolase activity"/>
    <property type="evidence" value="ECO:0007669"/>
    <property type="project" value="UniProtKB-KW"/>
</dbReference>
<keyword evidence="10 14" id="KW-0811">Translocation</keyword>
<dbReference type="GO" id="GO:0015031">
    <property type="term" value="P:protein transport"/>
    <property type="evidence" value="ECO:0007669"/>
    <property type="project" value="UniProtKB-KW"/>
</dbReference>
<dbReference type="EMBL" id="CH963847">
    <property type="protein sequence ID" value="EDW73643.2"/>
    <property type="molecule type" value="Genomic_DNA"/>
</dbReference>
<comment type="subcellular location">
    <subcellularLocation>
        <location evidence="2 14">Mitochondrion inner membrane</location>
        <topology evidence="2 14">Single-pass membrane protein</topology>
    </subcellularLocation>
</comment>
<keyword evidence="4 14" id="KW-0813">Transport</keyword>
<dbReference type="InParanoid" id="B4MN87"/>
<keyword evidence="8 14" id="KW-0809">Transit peptide</keyword>
<protein>
    <recommendedName>
        <fullName evidence="14">Mitochondrial import inner membrane translocase subunit TIM50</fullName>
    </recommendedName>
</protein>
<dbReference type="SUPFAM" id="SSF56784">
    <property type="entry name" value="HAD-like"/>
    <property type="match status" value="1"/>
</dbReference>
<sequence>MRLKNFHLCIQETSMQKLLPDPLQAPYVQPFYTLVLEIKDVLMHPDVTGFKKRPGLDHFLRECAKYFEIVVYTTEQRITVFPLIDALDPSRFIMYRVVGDSTYGPDSHHVKNLDKLNRDLRRVVVVDCDENSMKLHPSNFCLIPRWCGNNDDTGLYDLVSFLSMLGTNEETDVREILKNYNQVSNHIAL</sequence>
<evidence type="ECO:0000256" key="4">
    <source>
        <dbReference type="ARBA" id="ARBA00022448"/>
    </source>
</evidence>
<keyword evidence="11 14" id="KW-0496">Mitochondrion</keyword>
<dbReference type="GO" id="GO:0005744">
    <property type="term" value="C:TIM23 mitochondrial import inner membrane translocase complex"/>
    <property type="evidence" value="ECO:0007669"/>
    <property type="project" value="UniProtKB-UniRule"/>
</dbReference>
<dbReference type="OrthoDB" id="287041at2759"/>
<organism evidence="16 17">
    <name type="scientific">Drosophila willistoni</name>
    <name type="common">Fruit fly</name>
    <dbReference type="NCBI Taxonomy" id="7260"/>
    <lineage>
        <taxon>Eukaryota</taxon>
        <taxon>Metazoa</taxon>
        <taxon>Ecdysozoa</taxon>
        <taxon>Arthropoda</taxon>
        <taxon>Hexapoda</taxon>
        <taxon>Insecta</taxon>
        <taxon>Pterygota</taxon>
        <taxon>Neoptera</taxon>
        <taxon>Endopterygota</taxon>
        <taxon>Diptera</taxon>
        <taxon>Brachycera</taxon>
        <taxon>Muscomorpha</taxon>
        <taxon>Ephydroidea</taxon>
        <taxon>Drosophilidae</taxon>
        <taxon>Drosophila</taxon>
        <taxon>Sophophora</taxon>
    </lineage>
</organism>
<dbReference type="HOGENOM" id="CLU_883596_0_0_1"/>
<keyword evidence="5" id="KW-0812">Transmembrane</keyword>
<dbReference type="Pfam" id="PF03031">
    <property type="entry name" value="NIF"/>
    <property type="match status" value="1"/>
</dbReference>
<dbReference type="InterPro" id="IPR050365">
    <property type="entry name" value="TIM50"/>
</dbReference>
<evidence type="ECO:0000313" key="17">
    <source>
        <dbReference type="Proteomes" id="UP000007798"/>
    </source>
</evidence>
<dbReference type="STRING" id="7260.B4MN87"/>
<dbReference type="KEGG" id="dwi:6638658"/>
<evidence type="ECO:0000256" key="8">
    <source>
        <dbReference type="ARBA" id="ARBA00022946"/>
    </source>
</evidence>
<evidence type="ECO:0000256" key="10">
    <source>
        <dbReference type="ARBA" id="ARBA00023010"/>
    </source>
</evidence>
<keyword evidence="17" id="KW-1185">Reference proteome</keyword>
<evidence type="ECO:0000256" key="2">
    <source>
        <dbReference type="ARBA" id="ARBA00004434"/>
    </source>
</evidence>
<dbReference type="AlphaFoldDB" id="B4MN87"/>
<evidence type="ECO:0000256" key="13">
    <source>
        <dbReference type="ARBA" id="ARBA00061911"/>
    </source>
</evidence>
<evidence type="ECO:0000256" key="9">
    <source>
        <dbReference type="ARBA" id="ARBA00022989"/>
    </source>
</evidence>
<keyword evidence="12" id="KW-0472">Membrane</keyword>
<keyword evidence="7 14" id="KW-0653">Protein transport</keyword>
<dbReference type="PANTHER" id="PTHR12210">
    <property type="entry name" value="DULLARD PROTEIN PHOSPHATASE"/>
    <property type="match status" value="1"/>
</dbReference>
<dbReference type="InterPro" id="IPR023214">
    <property type="entry name" value="HAD_sf"/>
</dbReference>
<dbReference type="PROSITE" id="PS50969">
    <property type="entry name" value="FCP1"/>
    <property type="match status" value="1"/>
</dbReference>
<dbReference type="InterPro" id="IPR036412">
    <property type="entry name" value="HAD-like_sf"/>
</dbReference>
<keyword evidence="9" id="KW-1133">Transmembrane helix</keyword>
<dbReference type="CDD" id="cd07521">
    <property type="entry name" value="HAD_FCP1-like"/>
    <property type="match status" value="1"/>
</dbReference>
<dbReference type="FunFam" id="3.40.50.1000:FF:000019">
    <property type="entry name" value="Mitochondrial import inner membrane translocase subunit TIM50"/>
    <property type="match status" value="1"/>
</dbReference>
<dbReference type="Proteomes" id="UP000007798">
    <property type="component" value="Unassembled WGS sequence"/>
</dbReference>
<keyword evidence="16" id="KW-0378">Hydrolase</keyword>
<dbReference type="InterPro" id="IPR004274">
    <property type="entry name" value="FCP1_dom"/>
</dbReference>
<dbReference type="SMART" id="SM00577">
    <property type="entry name" value="CPDc"/>
    <property type="match status" value="1"/>
</dbReference>
<comment type="function">
    <text evidence="1 14">Essential component of the TIM23 complex, a complex that mediates the translocation of transit peptide-containing proteins across the mitochondrial inner membrane.</text>
</comment>
<gene>
    <name evidence="16" type="primary">Dwil\GK16545</name>
    <name evidence="16" type="ORF">Dwil_GK16545</name>
</gene>
<evidence type="ECO:0000256" key="1">
    <source>
        <dbReference type="ARBA" id="ARBA00002959"/>
    </source>
</evidence>
<comment type="subunit">
    <text evidence="13">Component of the TIM23 complex at least composed of Tim23, Tim17 (Tim17a1, Tim17a2 or Tim17b1) and a Tim50.</text>
</comment>
<dbReference type="eggNOG" id="KOG2832">
    <property type="taxonomic scope" value="Eukaryota"/>
</dbReference>
<feature type="domain" description="FCP1 homology" evidence="15">
    <location>
        <begin position="27"/>
        <end position="165"/>
    </location>
</feature>
<evidence type="ECO:0000259" key="15">
    <source>
        <dbReference type="PROSITE" id="PS50969"/>
    </source>
</evidence>
<evidence type="ECO:0000256" key="12">
    <source>
        <dbReference type="ARBA" id="ARBA00023136"/>
    </source>
</evidence>
<accession>B4MN87</accession>
<dbReference type="Gene3D" id="3.40.50.1000">
    <property type="entry name" value="HAD superfamily/HAD-like"/>
    <property type="match status" value="1"/>
</dbReference>
<name>B4MN87_DROWI</name>
<proteinExistence type="inferred from homology"/>